<feature type="region of interest" description="Disordered" evidence="1">
    <location>
        <begin position="1"/>
        <end position="72"/>
    </location>
</feature>
<name>A0A4S5CNL9_AERVE</name>
<evidence type="ECO:0000313" key="3">
    <source>
        <dbReference type="Proteomes" id="UP000309618"/>
    </source>
</evidence>
<dbReference type="Proteomes" id="UP000309618">
    <property type="component" value="Unassembled WGS sequence"/>
</dbReference>
<protein>
    <submittedName>
        <fullName evidence="2">Uncharacterized protein</fullName>
    </submittedName>
</protein>
<accession>A0A4S5CNL9</accession>
<sequence>MMQTPGLSELKQDDKTLMQVVESGKAASNELPKPLSDDSLLVKDEKPQVTTPQLPSASVVPPSDVTVTDGEFSDDFEDIMECLRI</sequence>
<comment type="caution">
    <text evidence="2">The sequence shown here is derived from an EMBL/GenBank/DDBJ whole genome shotgun (WGS) entry which is preliminary data.</text>
</comment>
<organism evidence="2 3">
    <name type="scientific">Aeromonas veronii</name>
    <dbReference type="NCBI Taxonomy" id="654"/>
    <lineage>
        <taxon>Bacteria</taxon>
        <taxon>Pseudomonadati</taxon>
        <taxon>Pseudomonadota</taxon>
        <taxon>Gammaproteobacteria</taxon>
        <taxon>Aeromonadales</taxon>
        <taxon>Aeromonadaceae</taxon>
        <taxon>Aeromonas</taxon>
    </lineage>
</organism>
<reference evidence="2 3" key="1">
    <citation type="submission" date="2019-04" db="EMBL/GenBank/DDBJ databases">
        <title>Comparative genomics of Aeromonas veronii strains pathogenic to fish.</title>
        <authorList>
            <person name="Cascarano M.C."/>
            <person name="Smyrli M."/>
            <person name="Katharios P."/>
        </authorList>
    </citation>
    <scope>NUCLEOTIDE SEQUENCE [LARGE SCALE GENOMIC DNA]</scope>
    <source>
        <strain evidence="2 3">XU1</strain>
    </source>
</reference>
<evidence type="ECO:0000313" key="2">
    <source>
        <dbReference type="EMBL" id="THJ45118.1"/>
    </source>
</evidence>
<proteinExistence type="predicted"/>
<gene>
    <name evidence="2" type="ORF">E8Q35_13125</name>
</gene>
<dbReference type="AlphaFoldDB" id="A0A4S5CNL9"/>
<evidence type="ECO:0000256" key="1">
    <source>
        <dbReference type="SAM" id="MobiDB-lite"/>
    </source>
</evidence>
<dbReference type="EMBL" id="SSUX01000008">
    <property type="protein sequence ID" value="THJ45118.1"/>
    <property type="molecule type" value="Genomic_DNA"/>
</dbReference>